<keyword evidence="13" id="KW-0496">Mitochondrion</keyword>
<dbReference type="InterPro" id="IPR030470">
    <property type="entry name" value="UbiA_prenylTrfase_CS"/>
</dbReference>
<keyword evidence="4 13" id="KW-0808">Transferase</keyword>
<keyword evidence="5 13" id="KW-0831">Ubiquinone biosynthesis</keyword>
<evidence type="ECO:0000256" key="6">
    <source>
        <dbReference type="ARBA" id="ARBA00022692"/>
    </source>
</evidence>
<dbReference type="OrthoDB" id="18170at2759"/>
<gene>
    <name evidence="14" type="ORF">MCOR_43022</name>
</gene>
<evidence type="ECO:0000256" key="7">
    <source>
        <dbReference type="ARBA" id="ARBA00022989"/>
    </source>
</evidence>
<dbReference type="GO" id="GO:0005743">
    <property type="term" value="C:mitochondrial inner membrane"/>
    <property type="evidence" value="ECO:0007669"/>
    <property type="project" value="UniProtKB-SubCell"/>
</dbReference>
<evidence type="ECO:0000313" key="15">
    <source>
        <dbReference type="Proteomes" id="UP000507470"/>
    </source>
</evidence>
<comment type="pathway">
    <text evidence="13">Cofactor biosynthesis; ubiquinone biosynthesis.</text>
</comment>
<comment type="catalytic activity">
    <reaction evidence="11">
        <text>all-trans-nonaprenyl diphosphate + 4-hydroxybenzoate = 4-hydroxy-3-(all-trans-nonaprenyl)benzoate + diphosphate</text>
        <dbReference type="Rhea" id="RHEA:17709"/>
        <dbReference type="ChEBI" id="CHEBI:17879"/>
        <dbReference type="ChEBI" id="CHEBI:33019"/>
        <dbReference type="ChEBI" id="CHEBI:58391"/>
        <dbReference type="ChEBI" id="CHEBI:84502"/>
        <dbReference type="EC" id="2.5.1.39"/>
    </reaction>
    <physiologicalReaction direction="left-to-right" evidence="11">
        <dbReference type="Rhea" id="RHEA:17710"/>
    </physiologicalReaction>
</comment>
<dbReference type="EMBL" id="CACVKT020007647">
    <property type="protein sequence ID" value="CAC5409778.1"/>
    <property type="molecule type" value="Genomic_DNA"/>
</dbReference>
<feature type="transmembrane region" description="Helical" evidence="13">
    <location>
        <begin position="183"/>
        <end position="207"/>
    </location>
</feature>
<proteinExistence type="inferred from homology"/>
<organism evidence="14 15">
    <name type="scientific">Mytilus coruscus</name>
    <name type="common">Sea mussel</name>
    <dbReference type="NCBI Taxonomy" id="42192"/>
    <lineage>
        <taxon>Eukaryota</taxon>
        <taxon>Metazoa</taxon>
        <taxon>Spiralia</taxon>
        <taxon>Lophotrochozoa</taxon>
        <taxon>Mollusca</taxon>
        <taxon>Bivalvia</taxon>
        <taxon>Autobranchia</taxon>
        <taxon>Pteriomorphia</taxon>
        <taxon>Mytilida</taxon>
        <taxon>Mytiloidea</taxon>
        <taxon>Mytilidae</taxon>
        <taxon>Mytilinae</taxon>
        <taxon>Mytilus</taxon>
    </lineage>
</organism>
<feature type="transmembrane region" description="Helical" evidence="13">
    <location>
        <begin position="158"/>
        <end position="177"/>
    </location>
</feature>
<dbReference type="PROSITE" id="PS00943">
    <property type="entry name" value="UBIA"/>
    <property type="match status" value="1"/>
</dbReference>
<evidence type="ECO:0000256" key="13">
    <source>
        <dbReference type="HAMAP-Rule" id="MF_03189"/>
    </source>
</evidence>
<dbReference type="InterPro" id="IPR039653">
    <property type="entry name" value="Prenyltransferase"/>
</dbReference>
<protein>
    <recommendedName>
        <fullName evidence="13">4-hydroxybenzoate polyprenyltransferase, mitochondrial</fullName>
        <shortName evidence="13">4-HB polyprenyltransferase</shortName>
        <ecNumber evidence="13">2.5.1.39</ecNumber>
    </recommendedName>
    <alternativeName>
        <fullName evidence="13">Para-hydroxybenzoate--polyprenyltransferase</fullName>
        <shortName evidence="13">PHB:PPT</shortName>
        <shortName evidence="13">PHB:polyprenyltransferase</shortName>
    </alternativeName>
</protein>
<accession>A0A6J8DMG7</accession>
<comment type="cofactor">
    <cofactor evidence="1 13">
        <name>Mg(2+)</name>
        <dbReference type="ChEBI" id="CHEBI:18420"/>
    </cofactor>
</comment>
<dbReference type="Gene3D" id="1.20.120.1780">
    <property type="entry name" value="UbiA prenyltransferase"/>
    <property type="match status" value="1"/>
</dbReference>
<dbReference type="Gene3D" id="1.10.357.140">
    <property type="entry name" value="UbiA prenyltransferase"/>
    <property type="match status" value="1"/>
</dbReference>
<keyword evidence="13" id="KW-0999">Mitochondrion inner membrane</keyword>
<evidence type="ECO:0000256" key="2">
    <source>
        <dbReference type="ARBA" id="ARBA00004141"/>
    </source>
</evidence>
<dbReference type="GO" id="GO:0008412">
    <property type="term" value="F:4-hydroxybenzoate polyprenyltransferase activity"/>
    <property type="evidence" value="ECO:0007669"/>
    <property type="project" value="UniProtKB-EC"/>
</dbReference>
<reference evidence="14 15" key="1">
    <citation type="submission" date="2020-06" db="EMBL/GenBank/DDBJ databases">
        <authorList>
            <person name="Li R."/>
            <person name="Bekaert M."/>
        </authorList>
    </citation>
    <scope>NUCLEOTIDE SEQUENCE [LARGE SCALE GENOMIC DNA]</scope>
    <source>
        <strain evidence="15">wild</strain>
    </source>
</reference>
<comment type="catalytic activity">
    <reaction evidence="12">
        <text>an all-trans-polyprenyl diphosphate + 4-hydroxybenzoate = a 4-hydroxy-3-(all-trans-polyprenyl)benzoate + diphosphate</text>
        <dbReference type="Rhea" id="RHEA:44504"/>
        <dbReference type="Rhea" id="RHEA-COMP:9514"/>
        <dbReference type="Rhea" id="RHEA-COMP:9564"/>
        <dbReference type="ChEBI" id="CHEBI:17879"/>
        <dbReference type="ChEBI" id="CHEBI:33019"/>
        <dbReference type="ChEBI" id="CHEBI:58914"/>
        <dbReference type="ChEBI" id="CHEBI:78396"/>
        <dbReference type="EC" id="2.5.1.39"/>
    </reaction>
    <physiologicalReaction direction="left-to-right" evidence="12">
        <dbReference type="Rhea" id="RHEA:44505"/>
    </physiologicalReaction>
</comment>
<keyword evidence="15" id="KW-1185">Reference proteome</keyword>
<dbReference type="InterPro" id="IPR044878">
    <property type="entry name" value="UbiA_sf"/>
</dbReference>
<dbReference type="Pfam" id="PF01040">
    <property type="entry name" value="UbiA"/>
    <property type="match status" value="2"/>
</dbReference>
<dbReference type="UniPathway" id="UPA00232"/>
<evidence type="ECO:0000313" key="14">
    <source>
        <dbReference type="EMBL" id="CAC5409778.1"/>
    </source>
</evidence>
<comment type="subcellular location">
    <subcellularLocation>
        <location evidence="2">Membrane</location>
        <topology evidence="2">Multi-pass membrane protein</topology>
    </subcellularLocation>
    <subcellularLocation>
        <location evidence="13">Mitochondrion inner membrane</location>
        <topology evidence="13">Multi-pass membrane protein</topology>
        <orientation evidence="13">Matrix side</orientation>
    </subcellularLocation>
</comment>
<dbReference type="FunFam" id="1.10.357.140:FF:000003">
    <property type="entry name" value="4-hydroxybenzoate polyprenyltransferase, mitochondrial"/>
    <property type="match status" value="1"/>
</dbReference>
<sequence length="490" mass="54767">MCFCNGLGRNSCFAVFKMTISKSILLLKSIKSNINSIIDVHNRIIVSLPACCQCFCNQNNKTFSQSRKFSSHASGYHFSHKLNQRIFLQPNFFPEQTFKTSFSGVRQNNFPPDGSCFKGKDAYRKQKRNLSVTPKAILDASPKSLQPYLRLIRFDKPIGTWLLYWPCTWSIGLAAAPGHFPDLWLLTLFGAGAFFMRGAGCIVNDMWDRDFDRKVERTKLRPLASGELTYFQGLCCLGGMLSVSLGILLQLNWYSVILGAASMVLVITYPLAKRVTFWPQAMLGVTLNWGVLIAWSAIQGSIQTPVVSLYFASVLYTMIYDSIYSHQVANSCRLTFNYGTMLGWAAVTGGIDWTVVLPLYIGSMAWTLSYDTIYAHQDKYDDMLIGVKSTALKFGDKTKHWLSGFATIMIGGLTLTGVALDQTWPYYTGVSITAAHLAYQLYTVDLDNADDCAAKFRSNTGLGFVMFVSIVLGTLLKTQKNEIDQLDNEE</sequence>
<dbReference type="EC" id="2.5.1.39" evidence="13"/>
<feature type="transmembrane region" description="Helical" evidence="13">
    <location>
        <begin position="281"/>
        <end position="298"/>
    </location>
</feature>
<keyword evidence="8 13" id="KW-0472">Membrane</keyword>
<feature type="transmembrane region" description="Helical" evidence="13">
    <location>
        <begin position="401"/>
        <end position="419"/>
    </location>
</feature>
<name>A0A6J8DMG7_MYTCO</name>
<evidence type="ECO:0000256" key="11">
    <source>
        <dbReference type="ARBA" id="ARBA00050454"/>
    </source>
</evidence>
<feature type="transmembrane region" description="Helical" evidence="13">
    <location>
        <begin position="456"/>
        <end position="476"/>
    </location>
</feature>
<dbReference type="PANTHER" id="PTHR11048:SF28">
    <property type="entry name" value="4-HYDROXYBENZOATE POLYPRENYLTRANSFERASE, MITOCHONDRIAL"/>
    <property type="match status" value="1"/>
</dbReference>
<feature type="transmembrane region" description="Helical" evidence="13">
    <location>
        <begin position="253"/>
        <end position="272"/>
    </location>
</feature>
<evidence type="ECO:0000256" key="9">
    <source>
        <dbReference type="ARBA" id="ARBA00023229"/>
    </source>
</evidence>
<comment type="similarity">
    <text evidence="3 13">Belongs to the UbiA prenyltransferase family.</text>
</comment>
<dbReference type="FunFam" id="1.20.120.1780:FF:000001">
    <property type="entry name" value="4-hydroxybenzoate octaprenyltransferase"/>
    <property type="match status" value="1"/>
</dbReference>
<dbReference type="CDD" id="cd13959">
    <property type="entry name" value="PT_UbiA_COQ2"/>
    <property type="match status" value="1"/>
</dbReference>
<feature type="transmembrane region" description="Helical" evidence="13">
    <location>
        <begin position="304"/>
        <end position="324"/>
    </location>
</feature>
<dbReference type="GO" id="GO:0006744">
    <property type="term" value="P:ubiquinone biosynthetic process"/>
    <property type="evidence" value="ECO:0007669"/>
    <property type="project" value="UniProtKB-UniRule"/>
</dbReference>
<dbReference type="PANTHER" id="PTHR11048">
    <property type="entry name" value="PRENYLTRANSFERASES"/>
    <property type="match status" value="1"/>
</dbReference>
<comment type="catalytic activity">
    <reaction evidence="10">
        <text>all-trans-decaprenyl diphosphate + 4-hydroxybenzoate = 4-hydroxy-3-(all-trans-decaprenyl)benzoate + diphosphate</text>
        <dbReference type="Rhea" id="RHEA:44564"/>
        <dbReference type="ChEBI" id="CHEBI:17879"/>
        <dbReference type="ChEBI" id="CHEBI:33019"/>
        <dbReference type="ChEBI" id="CHEBI:60721"/>
        <dbReference type="ChEBI" id="CHEBI:84503"/>
        <dbReference type="EC" id="2.5.1.39"/>
    </reaction>
    <physiologicalReaction direction="left-to-right" evidence="10">
        <dbReference type="Rhea" id="RHEA:44565"/>
    </physiologicalReaction>
</comment>
<keyword evidence="7 13" id="KW-1133">Transmembrane helix</keyword>
<evidence type="ECO:0000256" key="1">
    <source>
        <dbReference type="ARBA" id="ARBA00001946"/>
    </source>
</evidence>
<dbReference type="Proteomes" id="UP000507470">
    <property type="component" value="Unassembled WGS sequence"/>
</dbReference>
<evidence type="ECO:0000256" key="3">
    <source>
        <dbReference type="ARBA" id="ARBA00005985"/>
    </source>
</evidence>
<evidence type="ECO:0000256" key="8">
    <source>
        <dbReference type="ARBA" id="ARBA00023136"/>
    </source>
</evidence>
<feature type="transmembrane region" description="Helical" evidence="13">
    <location>
        <begin position="336"/>
        <end position="361"/>
    </location>
</feature>
<dbReference type="InterPro" id="IPR006370">
    <property type="entry name" value="HB_polyprenyltransferase-like"/>
</dbReference>
<evidence type="ECO:0000256" key="12">
    <source>
        <dbReference type="ARBA" id="ARBA00051182"/>
    </source>
</evidence>
<comment type="function">
    <text evidence="13">Catalyzes the prenylation of para-hydroxybenzoate (PHB) with an all-trans polyprenyl group. Mediates the second step in the final reaction sequence of coenzyme Q (CoQ) biosynthesis, which is the condensation of the polyisoprenoid side chain with PHB, generating the first membrane-bound Q intermediate.</text>
</comment>
<dbReference type="AlphaFoldDB" id="A0A6J8DMG7"/>
<dbReference type="InterPro" id="IPR000537">
    <property type="entry name" value="UbiA_prenyltransferase"/>
</dbReference>
<keyword evidence="6 13" id="KW-0812">Transmembrane</keyword>
<dbReference type="HAMAP" id="MF_01635">
    <property type="entry name" value="UbiA"/>
    <property type="match status" value="1"/>
</dbReference>
<keyword evidence="9 13" id="KW-0414">Isoprene biosynthesis</keyword>
<evidence type="ECO:0000256" key="10">
    <source>
        <dbReference type="ARBA" id="ARBA00049890"/>
    </source>
</evidence>
<dbReference type="GO" id="GO:0008299">
    <property type="term" value="P:isoprenoid biosynthetic process"/>
    <property type="evidence" value="ECO:0007669"/>
    <property type="project" value="UniProtKB-UniRule"/>
</dbReference>
<evidence type="ECO:0000256" key="4">
    <source>
        <dbReference type="ARBA" id="ARBA00022679"/>
    </source>
</evidence>
<evidence type="ECO:0000256" key="5">
    <source>
        <dbReference type="ARBA" id="ARBA00022688"/>
    </source>
</evidence>